<keyword evidence="2" id="KW-1185">Reference proteome</keyword>
<evidence type="ECO:0000313" key="2">
    <source>
        <dbReference type="Proteomes" id="UP001437256"/>
    </source>
</evidence>
<protein>
    <submittedName>
        <fullName evidence="1">Uncharacterized protein</fullName>
    </submittedName>
</protein>
<organism evidence="1 2">
    <name type="scientific">Marasmius tenuissimus</name>
    <dbReference type="NCBI Taxonomy" id="585030"/>
    <lineage>
        <taxon>Eukaryota</taxon>
        <taxon>Fungi</taxon>
        <taxon>Dikarya</taxon>
        <taxon>Basidiomycota</taxon>
        <taxon>Agaricomycotina</taxon>
        <taxon>Agaricomycetes</taxon>
        <taxon>Agaricomycetidae</taxon>
        <taxon>Agaricales</taxon>
        <taxon>Marasmiineae</taxon>
        <taxon>Marasmiaceae</taxon>
        <taxon>Marasmius</taxon>
    </lineage>
</organism>
<reference evidence="1 2" key="1">
    <citation type="submission" date="2024-05" db="EMBL/GenBank/DDBJ databases">
        <title>A draft genome resource for the thread blight pathogen Marasmius tenuissimus strain MS-2.</title>
        <authorList>
            <person name="Yulfo-Soto G.E."/>
            <person name="Baruah I.K."/>
            <person name="Amoako-Attah I."/>
            <person name="Bukari Y."/>
            <person name="Meinhardt L.W."/>
            <person name="Bailey B.A."/>
            <person name="Cohen S.P."/>
        </authorList>
    </citation>
    <scope>NUCLEOTIDE SEQUENCE [LARGE SCALE GENOMIC DNA]</scope>
    <source>
        <strain evidence="1 2">MS-2</strain>
    </source>
</reference>
<evidence type="ECO:0000313" key="1">
    <source>
        <dbReference type="EMBL" id="KAL0058810.1"/>
    </source>
</evidence>
<dbReference type="Proteomes" id="UP001437256">
    <property type="component" value="Unassembled WGS sequence"/>
</dbReference>
<accession>A0ABR2ZBU1</accession>
<gene>
    <name evidence="1" type="ORF">AAF712_014493</name>
</gene>
<sequence>MRQEVERSGPGPYIPVTGHPGVKIHHFAVKTLRNPQANLTTDQITALDGTGFSPWVVQQVKDILYYICQPAAPVFIVCRVAQYKSPAMIQPLEQALRLLTNWQMPLLLRALEEGVWFYNVLRPRIYTYIKSLSSELSLCITSKRCDDLIQDQGYAEEVGIWADMAP</sequence>
<dbReference type="EMBL" id="JBBXMP010000274">
    <property type="protein sequence ID" value="KAL0058810.1"/>
    <property type="molecule type" value="Genomic_DNA"/>
</dbReference>
<name>A0ABR2ZBU1_9AGAR</name>
<comment type="caution">
    <text evidence="1">The sequence shown here is derived from an EMBL/GenBank/DDBJ whole genome shotgun (WGS) entry which is preliminary data.</text>
</comment>
<proteinExistence type="predicted"/>